<comment type="caution">
    <text evidence="6">The sequence shown here is derived from an EMBL/GenBank/DDBJ whole genome shotgun (WGS) entry which is preliminary data.</text>
</comment>
<dbReference type="PRINTS" id="PR00690">
    <property type="entry name" value="ADHESNFAMILY"/>
</dbReference>
<evidence type="ECO:0000256" key="4">
    <source>
        <dbReference type="RuleBase" id="RU003512"/>
    </source>
</evidence>
<feature type="chain" id="PRO_5027015528" evidence="5">
    <location>
        <begin position="30"/>
        <end position="303"/>
    </location>
</feature>
<dbReference type="InterPro" id="IPR006127">
    <property type="entry name" value="ZnuA-like"/>
</dbReference>
<dbReference type="GO" id="GO:0046872">
    <property type="term" value="F:metal ion binding"/>
    <property type="evidence" value="ECO:0007669"/>
    <property type="project" value="InterPro"/>
</dbReference>
<evidence type="ECO:0000256" key="2">
    <source>
        <dbReference type="ARBA" id="ARBA00022448"/>
    </source>
</evidence>
<dbReference type="Gene3D" id="3.40.50.1980">
    <property type="entry name" value="Nitrogenase molybdenum iron protein domain"/>
    <property type="match status" value="2"/>
</dbReference>
<dbReference type="PANTHER" id="PTHR42953">
    <property type="entry name" value="HIGH-AFFINITY ZINC UPTAKE SYSTEM PROTEIN ZNUA-RELATED"/>
    <property type="match status" value="1"/>
</dbReference>
<keyword evidence="2 4" id="KW-0813">Transport</keyword>
<accession>A0A6N9TN06</accession>
<dbReference type="GO" id="GO:0007155">
    <property type="term" value="P:cell adhesion"/>
    <property type="evidence" value="ECO:0007669"/>
    <property type="project" value="InterPro"/>
</dbReference>
<dbReference type="Proteomes" id="UP000469346">
    <property type="component" value="Unassembled WGS sequence"/>
</dbReference>
<keyword evidence="7" id="KW-1185">Reference proteome</keyword>
<name>A0A6N9TN06_DISTH</name>
<dbReference type="EMBL" id="JAAGRR010000005">
    <property type="protein sequence ID" value="NDY41453.1"/>
    <property type="molecule type" value="Genomic_DNA"/>
</dbReference>
<evidence type="ECO:0000313" key="6">
    <source>
        <dbReference type="EMBL" id="NDY41453.1"/>
    </source>
</evidence>
<sequence>MPRSPLSRAPLPLLLAVLAAFCLPVPAPAAPLRIVASILPLRDMAQMVAGPGAEVTLLLPPGAGPHAWSPRPGDMERLRRADLVVAVGGGLEPWLRDLAAGGKGRVLSALPDRPGGHADPHVWLDPGWDRAFVHRLAEALAALDPGGAAGYARRAAAAAAAFAAIDADYRRVLGACAARTLVVAGHAAFGHLARAYGLEQQALTGRSPDARPSPRRMAELAGLARRRGVAAVFYEPGEGDRLARALAREAGVKALPLTPGVALDRADIRAGVTFLDLLRRNLRNLAAGLGCRQEPQAGAEASP</sequence>
<gene>
    <name evidence="6" type="ORF">G3N55_01115</name>
</gene>
<evidence type="ECO:0000313" key="7">
    <source>
        <dbReference type="Proteomes" id="UP000469346"/>
    </source>
</evidence>
<dbReference type="AlphaFoldDB" id="A0A6N9TN06"/>
<protein>
    <submittedName>
        <fullName evidence="6">Zinc ABC transporter substrate-binding protein</fullName>
    </submittedName>
</protein>
<dbReference type="RefSeq" id="WP_163297612.1">
    <property type="nucleotide sequence ID" value="NZ_JAAGRR010000005.1"/>
</dbReference>
<dbReference type="PANTHER" id="PTHR42953:SF3">
    <property type="entry name" value="HIGH-AFFINITY ZINC UPTAKE SYSTEM PROTEIN ZNUA"/>
    <property type="match status" value="1"/>
</dbReference>
<feature type="signal peptide" evidence="5">
    <location>
        <begin position="1"/>
        <end position="29"/>
    </location>
</feature>
<dbReference type="InterPro" id="IPR006128">
    <property type="entry name" value="Lipoprotein_PsaA-like"/>
</dbReference>
<comment type="similarity">
    <text evidence="1 4">Belongs to the bacterial solute-binding protein 9 family.</text>
</comment>
<evidence type="ECO:0000256" key="1">
    <source>
        <dbReference type="ARBA" id="ARBA00011028"/>
    </source>
</evidence>
<dbReference type="Pfam" id="PF01297">
    <property type="entry name" value="ZnuA"/>
    <property type="match status" value="1"/>
</dbReference>
<organism evidence="6 7">
    <name type="scientific">Dissulfurirhabdus thermomarina</name>
    <dbReference type="NCBI Taxonomy" id="1765737"/>
    <lineage>
        <taxon>Bacteria</taxon>
        <taxon>Deltaproteobacteria</taxon>
        <taxon>Dissulfurirhabdaceae</taxon>
        <taxon>Dissulfurirhabdus</taxon>
    </lineage>
</organism>
<reference evidence="6 7" key="1">
    <citation type="submission" date="2020-02" db="EMBL/GenBank/DDBJ databases">
        <title>Comparative genomics of sulfur disproportionating microorganisms.</title>
        <authorList>
            <person name="Ward L.M."/>
            <person name="Bertran E."/>
            <person name="Johnston D.T."/>
        </authorList>
    </citation>
    <scope>NUCLEOTIDE SEQUENCE [LARGE SCALE GENOMIC DNA]</scope>
    <source>
        <strain evidence="6 7">DSM 100025</strain>
    </source>
</reference>
<dbReference type="GO" id="GO:0030001">
    <property type="term" value="P:metal ion transport"/>
    <property type="evidence" value="ECO:0007669"/>
    <property type="project" value="InterPro"/>
</dbReference>
<dbReference type="InterPro" id="IPR050492">
    <property type="entry name" value="Bact_metal-bind_prot9"/>
</dbReference>
<evidence type="ECO:0000256" key="5">
    <source>
        <dbReference type="SAM" id="SignalP"/>
    </source>
</evidence>
<evidence type="ECO:0000256" key="3">
    <source>
        <dbReference type="ARBA" id="ARBA00022729"/>
    </source>
</evidence>
<proteinExistence type="inferred from homology"/>
<dbReference type="SUPFAM" id="SSF53807">
    <property type="entry name" value="Helical backbone' metal receptor"/>
    <property type="match status" value="1"/>
</dbReference>
<keyword evidence="3 5" id="KW-0732">Signal</keyword>